<keyword evidence="2" id="KW-1185">Reference proteome</keyword>
<gene>
    <name evidence="1" type="ORF">FGL86_12030</name>
</gene>
<evidence type="ECO:0000313" key="1">
    <source>
        <dbReference type="EMBL" id="QEA39726.1"/>
    </source>
</evidence>
<dbReference type="OrthoDB" id="6173643at2"/>
<accession>A0A5B8SSP7</accession>
<evidence type="ECO:0000313" key="2">
    <source>
        <dbReference type="Proteomes" id="UP000321272"/>
    </source>
</evidence>
<dbReference type="RefSeq" id="WP_147184774.1">
    <property type="nucleotide sequence ID" value="NZ_CP042382.1"/>
</dbReference>
<dbReference type="EMBL" id="CP042382">
    <property type="protein sequence ID" value="QEA39726.1"/>
    <property type="molecule type" value="Genomic_DNA"/>
</dbReference>
<organism evidence="1 2">
    <name type="scientific">Pistricoccus aurantiacus</name>
    <dbReference type="NCBI Taxonomy" id="1883414"/>
    <lineage>
        <taxon>Bacteria</taxon>
        <taxon>Pseudomonadati</taxon>
        <taxon>Pseudomonadota</taxon>
        <taxon>Gammaproteobacteria</taxon>
        <taxon>Oceanospirillales</taxon>
        <taxon>Halomonadaceae</taxon>
        <taxon>Pistricoccus</taxon>
    </lineage>
</organism>
<reference evidence="1 2" key="1">
    <citation type="submission" date="2019-06" db="EMBL/GenBank/DDBJ databases">
        <title>Genome analyses of bacteria isolated from kimchi.</title>
        <authorList>
            <person name="Lee S."/>
            <person name="Ahn S."/>
            <person name="Roh S."/>
        </authorList>
    </citation>
    <scope>NUCLEOTIDE SEQUENCE [LARGE SCALE GENOMIC DNA]</scope>
    <source>
        <strain evidence="1 2">CBA4606</strain>
    </source>
</reference>
<name>A0A5B8SSP7_9GAMM</name>
<sequence length="87" mass="10260">MDEREKLRKFRELDDAFAAALQNLDKPMPGTQVANAYEHPEKRFSQHENERHRIFEQRLTELMDEYQLASDSVSALLQTLLKLKKIS</sequence>
<protein>
    <submittedName>
        <fullName evidence="1">Uncharacterized protein</fullName>
    </submittedName>
</protein>
<dbReference type="KEGG" id="paur:FGL86_12030"/>
<dbReference type="Proteomes" id="UP000321272">
    <property type="component" value="Chromosome"/>
</dbReference>
<proteinExistence type="predicted"/>
<dbReference type="AlphaFoldDB" id="A0A5B8SSP7"/>